<comment type="cofactor">
    <cofactor evidence="1 4 5">
        <name>pyridoxal 5'-phosphate</name>
        <dbReference type="ChEBI" id="CHEBI:597326"/>
    </cofactor>
</comment>
<dbReference type="PANTHER" id="PTHR30511">
    <property type="entry name" value="ALANINE RACEMASE"/>
    <property type="match status" value="1"/>
</dbReference>
<dbReference type="InterPro" id="IPR000821">
    <property type="entry name" value="Ala_racemase"/>
</dbReference>
<dbReference type="InterPro" id="IPR029066">
    <property type="entry name" value="PLP-binding_barrel"/>
</dbReference>
<evidence type="ECO:0000256" key="3">
    <source>
        <dbReference type="ARBA" id="ARBA00023235"/>
    </source>
</evidence>
<feature type="active site" description="Proton acceptor; specific for L-alanine" evidence="4">
    <location>
        <position position="260"/>
    </location>
</feature>
<dbReference type="EMBL" id="JASNVH010000006">
    <property type="protein sequence ID" value="MDK4306844.1"/>
    <property type="molecule type" value="Genomic_DNA"/>
</dbReference>
<dbReference type="GO" id="GO:0009252">
    <property type="term" value="P:peptidoglycan biosynthetic process"/>
    <property type="evidence" value="ECO:0007669"/>
    <property type="project" value="TreeGrafter"/>
</dbReference>
<evidence type="ECO:0000256" key="1">
    <source>
        <dbReference type="ARBA" id="ARBA00001933"/>
    </source>
</evidence>
<comment type="function">
    <text evidence="4">Catalyzes the interconversion of L-alanine and D-alanine. May also act on other amino acids.</text>
</comment>
<reference evidence="8" key="1">
    <citation type="submission" date="2023-05" db="EMBL/GenBank/DDBJ databases">
        <title>Metabolic capabilities are highly conserved among human nasal-associated Corynebacterium species in pangenomic analyses.</title>
        <authorList>
            <person name="Tran T.H."/>
            <person name="Roberts A.Q."/>
            <person name="Escapa I.F."/>
            <person name="Gao W."/>
            <person name="Conlan S."/>
            <person name="Kong H."/>
            <person name="Segre J.A."/>
            <person name="Kelly M.S."/>
            <person name="Lemon K.P."/>
        </authorList>
    </citation>
    <scope>NUCLEOTIDE SEQUENCE</scope>
    <source>
        <strain evidence="8">KPL2773</strain>
    </source>
</reference>
<dbReference type="GeneID" id="42781012"/>
<evidence type="ECO:0000313" key="8">
    <source>
        <dbReference type="EMBL" id="MDK4306844.1"/>
    </source>
</evidence>
<evidence type="ECO:0000256" key="5">
    <source>
        <dbReference type="PIRSR" id="PIRSR600821-50"/>
    </source>
</evidence>
<dbReference type="InterPro" id="IPR009006">
    <property type="entry name" value="Ala_racemase/Decarboxylase_C"/>
</dbReference>
<dbReference type="PROSITE" id="PS00395">
    <property type="entry name" value="ALANINE_RACEMASE"/>
    <property type="match status" value="1"/>
</dbReference>
<dbReference type="Pfam" id="PF01168">
    <property type="entry name" value="Ala_racemase_N"/>
    <property type="match status" value="1"/>
</dbReference>
<dbReference type="PANTHER" id="PTHR30511:SF0">
    <property type="entry name" value="ALANINE RACEMASE, CATABOLIC-RELATED"/>
    <property type="match status" value="1"/>
</dbReference>
<dbReference type="GO" id="GO:0005829">
    <property type="term" value="C:cytosol"/>
    <property type="evidence" value="ECO:0007669"/>
    <property type="project" value="TreeGrafter"/>
</dbReference>
<dbReference type="Gene3D" id="3.20.20.10">
    <property type="entry name" value="Alanine racemase"/>
    <property type="match status" value="1"/>
</dbReference>
<dbReference type="RefSeq" id="WP_027017534.1">
    <property type="nucleotide sequence ID" value="NZ_CP137212.1"/>
</dbReference>
<dbReference type="SUPFAM" id="SSF51419">
    <property type="entry name" value="PLP-binding barrel"/>
    <property type="match status" value="1"/>
</dbReference>
<keyword evidence="3 4" id="KW-0413">Isomerase</keyword>
<evidence type="ECO:0000259" key="7">
    <source>
        <dbReference type="SMART" id="SM01005"/>
    </source>
</evidence>
<dbReference type="AlphaFoldDB" id="A0AAP4BPG1"/>
<evidence type="ECO:0000256" key="6">
    <source>
        <dbReference type="PIRSR" id="PIRSR600821-52"/>
    </source>
</evidence>
<protein>
    <recommendedName>
        <fullName evidence="4">Alanine racemase</fullName>
        <ecNumber evidence="4">5.1.1.1</ecNumber>
    </recommendedName>
</protein>
<dbReference type="PRINTS" id="PR00992">
    <property type="entry name" value="ALARACEMASE"/>
</dbReference>
<sequence length="370" mass="39371">MNMLRSRIDLDAIAHNVRVLKRAAGEAQLMCVVKADAYGHGMERVVPVMEKSGADLFGVATIAEAQRLRELGTELPVMAWLWDAASQDAAQVVADALADDIQLAAPSLDHLAVLVNAGIPATITLKVETGMHRNGIDPTDWQRAFEMAKNAPHLAVRGLMSHLACADEPDNPANAAQLEQFRAAIRQARAMGLEVPVNHIANSAATVQLPDAHFQQVRPGIACYGLQPAAGFAHDLRPAMTWASTVVNVKPITAGEAVSYGLTWRAGKTGYLAVIPCGYADGLPRSIQGHLVVGISGKCYPQVGRVCMDQILLDLGENPFGVQPGDEAVLFGEGGMSATELADATGTINYEIVTRPGGRTVREYEGGIQL</sequence>
<dbReference type="Pfam" id="PF00842">
    <property type="entry name" value="Ala_racemase_C"/>
    <property type="match status" value="1"/>
</dbReference>
<comment type="similarity">
    <text evidence="4">Belongs to the alanine racemase family.</text>
</comment>
<gene>
    <name evidence="8" type="primary">alr</name>
    <name evidence="8" type="ORF">QPX42_04660</name>
</gene>
<evidence type="ECO:0000256" key="4">
    <source>
        <dbReference type="HAMAP-Rule" id="MF_01201"/>
    </source>
</evidence>
<dbReference type="SUPFAM" id="SSF50621">
    <property type="entry name" value="Alanine racemase C-terminal domain-like"/>
    <property type="match status" value="1"/>
</dbReference>
<dbReference type="Gene3D" id="2.40.37.10">
    <property type="entry name" value="Lyase, Ornithine Decarboxylase, Chain A, domain 1"/>
    <property type="match status" value="1"/>
</dbReference>
<feature type="domain" description="Alanine racemase C-terminal" evidence="7">
    <location>
        <begin position="239"/>
        <end position="365"/>
    </location>
</feature>
<dbReference type="EC" id="5.1.1.1" evidence="4"/>
<dbReference type="GO" id="GO:0030632">
    <property type="term" value="P:D-alanine biosynthetic process"/>
    <property type="evidence" value="ECO:0007669"/>
    <property type="project" value="UniProtKB-UniRule"/>
</dbReference>
<name>A0AAP4BPG1_9CORY</name>
<proteinExistence type="inferred from homology"/>
<dbReference type="NCBIfam" id="TIGR00492">
    <property type="entry name" value="alr"/>
    <property type="match status" value="1"/>
</dbReference>
<dbReference type="HAMAP" id="MF_01201">
    <property type="entry name" value="Ala_racemase"/>
    <property type="match status" value="1"/>
</dbReference>
<accession>A0AAP4BPG1</accession>
<keyword evidence="2 4" id="KW-0663">Pyridoxal phosphate</keyword>
<organism evidence="8 9">
    <name type="scientific">Corynebacterium pseudodiphtheriticum</name>
    <dbReference type="NCBI Taxonomy" id="37637"/>
    <lineage>
        <taxon>Bacteria</taxon>
        <taxon>Bacillati</taxon>
        <taxon>Actinomycetota</taxon>
        <taxon>Actinomycetes</taxon>
        <taxon>Mycobacteriales</taxon>
        <taxon>Corynebacteriaceae</taxon>
        <taxon>Corynebacterium</taxon>
    </lineage>
</organism>
<evidence type="ECO:0000313" key="9">
    <source>
        <dbReference type="Proteomes" id="UP001224412"/>
    </source>
</evidence>
<feature type="binding site" evidence="4 6">
    <location>
        <position position="308"/>
    </location>
    <ligand>
        <name>substrate</name>
    </ligand>
</feature>
<feature type="binding site" evidence="4 6">
    <location>
        <position position="133"/>
    </location>
    <ligand>
        <name>substrate</name>
    </ligand>
</feature>
<dbReference type="InterPro" id="IPR011079">
    <property type="entry name" value="Ala_racemase_C"/>
</dbReference>
<comment type="caution">
    <text evidence="8">The sequence shown here is derived from an EMBL/GenBank/DDBJ whole genome shotgun (WGS) entry which is preliminary data.</text>
</comment>
<dbReference type="Proteomes" id="UP001224412">
    <property type="component" value="Unassembled WGS sequence"/>
</dbReference>
<feature type="modified residue" description="N6-(pyridoxal phosphate)lysine" evidence="4 5">
    <location>
        <position position="34"/>
    </location>
</feature>
<dbReference type="InterPro" id="IPR001608">
    <property type="entry name" value="Ala_racemase_N"/>
</dbReference>
<evidence type="ECO:0000256" key="2">
    <source>
        <dbReference type="ARBA" id="ARBA00022898"/>
    </source>
</evidence>
<dbReference type="FunFam" id="3.20.20.10:FF:000002">
    <property type="entry name" value="Alanine racemase"/>
    <property type="match status" value="1"/>
</dbReference>
<dbReference type="InterPro" id="IPR020622">
    <property type="entry name" value="Ala_racemase_pyridoxalP-BS"/>
</dbReference>
<dbReference type="CDD" id="cd00430">
    <property type="entry name" value="PLPDE_III_AR"/>
    <property type="match status" value="1"/>
</dbReference>
<dbReference type="GO" id="GO:0030170">
    <property type="term" value="F:pyridoxal phosphate binding"/>
    <property type="evidence" value="ECO:0007669"/>
    <property type="project" value="UniProtKB-UniRule"/>
</dbReference>
<comment type="pathway">
    <text evidence="4">Amino-acid biosynthesis; D-alanine biosynthesis; D-alanine from L-alanine: step 1/1.</text>
</comment>
<dbReference type="GO" id="GO:0008784">
    <property type="term" value="F:alanine racemase activity"/>
    <property type="evidence" value="ECO:0007669"/>
    <property type="project" value="UniProtKB-UniRule"/>
</dbReference>
<comment type="catalytic activity">
    <reaction evidence="4">
        <text>L-alanine = D-alanine</text>
        <dbReference type="Rhea" id="RHEA:20249"/>
        <dbReference type="ChEBI" id="CHEBI:57416"/>
        <dbReference type="ChEBI" id="CHEBI:57972"/>
        <dbReference type="EC" id="5.1.1.1"/>
    </reaction>
</comment>
<feature type="active site" description="Proton acceptor; specific for D-alanine" evidence="4">
    <location>
        <position position="34"/>
    </location>
</feature>
<dbReference type="SMART" id="SM01005">
    <property type="entry name" value="Ala_racemase_C"/>
    <property type="match status" value="1"/>
</dbReference>